<dbReference type="AlphaFoldDB" id="A0A4P6K2W8"/>
<dbReference type="RefSeq" id="WP_129893444.1">
    <property type="nucleotide sequence ID" value="NZ_CP035758.1"/>
</dbReference>
<dbReference type="EMBL" id="CP035758">
    <property type="protein sequence ID" value="QBD82375.1"/>
    <property type="molecule type" value="Genomic_DNA"/>
</dbReference>
<keyword evidence="3" id="KW-1185">Reference proteome</keyword>
<dbReference type="Proteomes" id="UP000290365">
    <property type="component" value="Chromosome"/>
</dbReference>
<keyword evidence="1" id="KW-0472">Membrane</keyword>
<feature type="transmembrane region" description="Helical" evidence="1">
    <location>
        <begin position="20"/>
        <end position="44"/>
    </location>
</feature>
<evidence type="ECO:0000313" key="2">
    <source>
        <dbReference type="EMBL" id="QBD82375.1"/>
    </source>
</evidence>
<proteinExistence type="predicted"/>
<sequence length="60" mass="6022">MFIQALMAVTVAESGGIRALLLVLVLVAIVLLLAGAAIAVLTFLNLRKAQAAQAGHAPGA</sequence>
<evidence type="ECO:0000256" key="1">
    <source>
        <dbReference type="SAM" id="Phobius"/>
    </source>
</evidence>
<dbReference type="KEGG" id="kbs:EPA93_42945"/>
<gene>
    <name evidence="2" type="ORF">EPA93_42945</name>
</gene>
<accession>A0A4P6K2W8</accession>
<evidence type="ECO:0000313" key="3">
    <source>
        <dbReference type="Proteomes" id="UP000290365"/>
    </source>
</evidence>
<keyword evidence="1" id="KW-0812">Transmembrane</keyword>
<name>A0A4P6K2W8_KTERU</name>
<organism evidence="2 3">
    <name type="scientific">Ktedonosporobacter rubrisoli</name>
    <dbReference type="NCBI Taxonomy" id="2509675"/>
    <lineage>
        <taxon>Bacteria</taxon>
        <taxon>Bacillati</taxon>
        <taxon>Chloroflexota</taxon>
        <taxon>Ktedonobacteria</taxon>
        <taxon>Ktedonobacterales</taxon>
        <taxon>Ktedonosporobacteraceae</taxon>
        <taxon>Ktedonosporobacter</taxon>
    </lineage>
</organism>
<reference evidence="2 3" key="1">
    <citation type="submission" date="2019-01" db="EMBL/GenBank/DDBJ databases">
        <title>Ktedonosporobacter rubrisoli SCAWS-G2.</title>
        <authorList>
            <person name="Huang Y."/>
            <person name="Yan B."/>
        </authorList>
    </citation>
    <scope>NUCLEOTIDE SEQUENCE [LARGE SCALE GENOMIC DNA]</scope>
    <source>
        <strain evidence="2 3">SCAWS-G2</strain>
    </source>
</reference>
<protein>
    <submittedName>
        <fullName evidence="2">Uncharacterized protein</fullName>
    </submittedName>
</protein>
<keyword evidence="1" id="KW-1133">Transmembrane helix</keyword>